<accession>A0ACA9MT06</accession>
<keyword evidence="2" id="KW-1185">Reference proteome</keyword>
<protein>
    <submittedName>
        <fullName evidence="1">5019_t:CDS:1</fullName>
    </submittedName>
</protein>
<proteinExistence type="predicted"/>
<evidence type="ECO:0000313" key="1">
    <source>
        <dbReference type="EMBL" id="CAG8607088.1"/>
    </source>
</evidence>
<feature type="non-terminal residue" evidence="1">
    <location>
        <position position="205"/>
    </location>
</feature>
<reference evidence="1" key="1">
    <citation type="submission" date="2021-06" db="EMBL/GenBank/DDBJ databases">
        <authorList>
            <person name="Kallberg Y."/>
            <person name="Tangrot J."/>
            <person name="Rosling A."/>
        </authorList>
    </citation>
    <scope>NUCLEOTIDE SEQUENCE</scope>
    <source>
        <strain evidence="1">AU212A</strain>
    </source>
</reference>
<organism evidence="1 2">
    <name type="scientific">Scutellospora calospora</name>
    <dbReference type="NCBI Taxonomy" id="85575"/>
    <lineage>
        <taxon>Eukaryota</taxon>
        <taxon>Fungi</taxon>
        <taxon>Fungi incertae sedis</taxon>
        <taxon>Mucoromycota</taxon>
        <taxon>Glomeromycotina</taxon>
        <taxon>Glomeromycetes</taxon>
        <taxon>Diversisporales</taxon>
        <taxon>Gigasporaceae</taxon>
        <taxon>Scutellospora</taxon>
    </lineage>
</organism>
<dbReference type="Proteomes" id="UP000789860">
    <property type="component" value="Unassembled WGS sequence"/>
</dbReference>
<dbReference type="EMBL" id="CAJVPM010015312">
    <property type="protein sequence ID" value="CAG8607088.1"/>
    <property type="molecule type" value="Genomic_DNA"/>
</dbReference>
<sequence>MVSPSRTYTPSTWSPPLIDSFGNVTAGLPEAKWHAEPKIRGTSSILSSCLITMFLCTWTTIHLNLPEHKKESRQVYRKILWLVIGLLAPELVVWNAWEQRSQMKALTNAMKDMGFVKENKEWRMIGWIIRAPTEIKAFFLLKAKDWPELASPRENQELCHNRVHSWTDVHSWYVITGGLAFEDTAVEELQFMPGTRQRMALTDQT</sequence>
<comment type="caution">
    <text evidence="1">The sequence shown here is derived from an EMBL/GenBank/DDBJ whole genome shotgun (WGS) entry which is preliminary data.</text>
</comment>
<gene>
    <name evidence="1" type="ORF">SCALOS_LOCUS7142</name>
</gene>
<evidence type="ECO:0000313" key="2">
    <source>
        <dbReference type="Proteomes" id="UP000789860"/>
    </source>
</evidence>
<name>A0ACA9MT06_9GLOM</name>